<reference evidence="2" key="1">
    <citation type="journal article" date="2016" name="Genome Announc.">
        <title>Draft Genome Sequences of Two Novel Amoeba-Resistant Intranuclear Bacteria, 'Candidatus Berkiella cookevillensis' and 'Candidatus Berkiella aquae'.</title>
        <authorList>
            <person name="Mehari Y.T."/>
            <person name="Arivett B.A."/>
            <person name="Farone A.L."/>
            <person name="Gunderson J.H."/>
            <person name="Farone M.B."/>
        </authorList>
    </citation>
    <scope>NUCLEOTIDE SEQUENCE</scope>
    <source>
        <strain evidence="2">HT99</strain>
    </source>
</reference>
<dbReference type="AlphaFoldDB" id="A0AAE3L7H0"/>
<accession>A0AAE3L7H0</accession>
<dbReference type="RefSeq" id="WP_259566097.1">
    <property type="nucleotide sequence ID" value="NZ_LKAJ02000001.1"/>
</dbReference>
<feature type="region of interest" description="Disordered" evidence="1">
    <location>
        <begin position="420"/>
        <end position="453"/>
    </location>
</feature>
<evidence type="ECO:0000256" key="1">
    <source>
        <dbReference type="SAM" id="MobiDB-lite"/>
    </source>
</evidence>
<evidence type="ECO:0000313" key="2">
    <source>
        <dbReference type="EMBL" id="MCS5711497.1"/>
    </source>
</evidence>
<reference evidence="2" key="2">
    <citation type="submission" date="2021-06" db="EMBL/GenBank/DDBJ databases">
        <title>Genomic Description and Analysis of Intracellular Bacteria, Candidatus Berkiella cookevillensis and Candidatus Berkiella aquae.</title>
        <authorList>
            <person name="Kidane D.T."/>
            <person name="Mehari Y.T."/>
            <person name="Rice F.C."/>
            <person name="Arivett B.A."/>
            <person name="Farone A.L."/>
            <person name="Berk S.G."/>
            <person name="Farone M.B."/>
        </authorList>
    </citation>
    <scope>NUCLEOTIDE SEQUENCE</scope>
    <source>
        <strain evidence="2">HT99</strain>
    </source>
</reference>
<feature type="compositionally biased region" description="Low complexity" evidence="1">
    <location>
        <begin position="420"/>
        <end position="445"/>
    </location>
</feature>
<protein>
    <submittedName>
        <fullName evidence="2">Uncharacterized protein</fullName>
    </submittedName>
</protein>
<keyword evidence="3" id="KW-1185">Reference proteome</keyword>
<dbReference type="EMBL" id="LKAJ02000001">
    <property type="protein sequence ID" value="MCS5711497.1"/>
    <property type="molecule type" value="Genomic_DNA"/>
</dbReference>
<sequence>MLNLKLSPFILVVTNDKDLENCINTCIKTLVERALPTPEIINETLDRFERGLIQYATQHRENYFRLLKSKRAIKVKKIALFELMKDLIIDTSGMITMLKNYRILLTGYKAEKIASYRCAERMKPIFDFFTDVINEIIRINAYDDDIKDTLKHQLATLHIAMVDFYFTNNNEMTIFHMHEKITIADSIVTETLKESLSSISDVFVLTKNYLDLGDLSRVASILHLERERCLAEEPELYYGACEKLAKKYVLQRDFPRAITWFNEAGDYSHLASVLLPGLMGENITLTERYLISTQRDFSIGRELLAQKNNKPRIIQADFNVAITIAIPEWMPASIARLKKLAGKFKLDFAPGKLMIHKLSFDGVETLAKIISGIDKLELEYQKKLQVSNNTQAEHSVDLLQSDIAALVITPYIETSSVSSSSSIARTPSSSSVSSSSSMPLISSSSTDPVQEPIRRRATKLKTHGKASKRNASALIKAPVAPTCDAERHGFSRALFGMYAFKECRMRGDSNRLFYVVKGNIEAPKERGDNSHKFANLIAEPKIVPPCAEEGFKWMKVGGKQVLVGKILDTKKRLFPTLSQRNEQGVIAFLYGRIVNTKNGIPSQSIMHYAPAPKKKR</sequence>
<gene>
    <name evidence="2" type="ORF">HT99x_008620</name>
</gene>
<dbReference type="Proteomes" id="UP000051497">
    <property type="component" value="Unassembled WGS sequence"/>
</dbReference>
<evidence type="ECO:0000313" key="3">
    <source>
        <dbReference type="Proteomes" id="UP000051497"/>
    </source>
</evidence>
<comment type="caution">
    <text evidence="2">The sequence shown here is derived from an EMBL/GenBank/DDBJ whole genome shotgun (WGS) entry which is preliminary data.</text>
</comment>
<name>A0AAE3L7H0_9GAMM</name>
<organism evidence="2 3">
    <name type="scientific">Candidatus Berkiella aquae</name>
    <dbReference type="NCBI Taxonomy" id="295108"/>
    <lineage>
        <taxon>Bacteria</taxon>
        <taxon>Pseudomonadati</taxon>
        <taxon>Pseudomonadota</taxon>
        <taxon>Gammaproteobacteria</taxon>
        <taxon>Candidatus Berkiellales</taxon>
        <taxon>Candidatus Berkiellaceae</taxon>
        <taxon>Candidatus Berkiella</taxon>
    </lineage>
</organism>
<proteinExistence type="predicted"/>